<organism evidence="2 3">
    <name type="scientific">Hyaloscypha hepaticicola</name>
    <dbReference type="NCBI Taxonomy" id="2082293"/>
    <lineage>
        <taxon>Eukaryota</taxon>
        <taxon>Fungi</taxon>
        <taxon>Dikarya</taxon>
        <taxon>Ascomycota</taxon>
        <taxon>Pezizomycotina</taxon>
        <taxon>Leotiomycetes</taxon>
        <taxon>Helotiales</taxon>
        <taxon>Hyaloscyphaceae</taxon>
        <taxon>Hyaloscypha</taxon>
    </lineage>
</organism>
<keyword evidence="3" id="KW-1185">Reference proteome</keyword>
<feature type="compositionally biased region" description="Basic and acidic residues" evidence="1">
    <location>
        <begin position="1"/>
        <end position="15"/>
    </location>
</feature>
<reference evidence="2 3" key="1">
    <citation type="submission" date="2016-05" db="EMBL/GenBank/DDBJ databases">
        <title>A degradative enzymes factory behind the ericoid mycorrhizal symbiosis.</title>
        <authorList>
            <consortium name="DOE Joint Genome Institute"/>
            <person name="Martino E."/>
            <person name="Morin E."/>
            <person name="Grelet G."/>
            <person name="Kuo A."/>
            <person name="Kohler A."/>
            <person name="Daghino S."/>
            <person name="Barry K."/>
            <person name="Choi C."/>
            <person name="Cichocki N."/>
            <person name="Clum A."/>
            <person name="Copeland A."/>
            <person name="Hainaut M."/>
            <person name="Haridas S."/>
            <person name="Labutti K."/>
            <person name="Lindquist E."/>
            <person name="Lipzen A."/>
            <person name="Khouja H.-R."/>
            <person name="Murat C."/>
            <person name="Ohm R."/>
            <person name="Olson A."/>
            <person name="Spatafora J."/>
            <person name="Veneault-Fourrey C."/>
            <person name="Henrissat B."/>
            <person name="Grigoriev I."/>
            <person name="Martin F."/>
            <person name="Perotto S."/>
        </authorList>
    </citation>
    <scope>NUCLEOTIDE SEQUENCE [LARGE SCALE GENOMIC DNA]</scope>
    <source>
        <strain evidence="2 3">UAMH 7357</strain>
    </source>
</reference>
<feature type="region of interest" description="Disordered" evidence="1">
    <location>
        <begin position="1"/>
        <end position="49"/>
    </location>
</feature>
<proteinExistence type="predicted"/>
<dbReference type="Gene3D" id="3.40.50.300">
    <property type="entry name" value="P-loop containing nucleotide triphosphate hydrolases"/>
    <property type="match status" value="1"/>
</dbReference>
<gene>
    <name evidence="2" type="ORF">NA56DRAFT_621640</name>
</gene>
<feature type="region of interest" description="Disordered" evidence="1">
    <location>
        <begin position="171"/>
        <end position="218"/>
    </location>
</feature>
<dbReference type="STRING" id="1745343.A0A2J6QDB3"/>
<feature type="region of interest" description="Disordered" evidence="1">
    <location>
        <begin position="138"/>
        <end position="157"/>
    </location>
</feature>
<dbReference type="Proteomes" id="UP000235672">
    <property type="component" value="Unassembled WGS sequence"/>
</dbReference>
<dbReference type="OrthoDB" id="2316594at2759"/>
<feature type="region of interest" description="Disordered" evidence="1">
    <location>
        <begin position="81"/>
        <end position="119"/>
    </location>
</feature>
<evidence type="ECO:0000313" key="3">
    <source>
        <dbReference type="Proteomes" id="UP000235672"/>
    </source>
</evidence>
<sequence>MAPPHTKQEDAKPSLHFDFNTPDLRARGNKKESIYSDSSDDETPKRARPVSTFNPFAAFLTPNGPSVFGHSAVGSEALSVKEEAANGATVSRDVSVPDKGFGSISKPAQGEDNLSSTAATRPFAGWGAASATSTLFKPASPRAAPVPGFQNPTPADSQALSLFGATTQSPSTQIASAFSGPSIPAPTKPSLLFSNPPPPGASQAPSLFGEATQPPSTQIASAFSGPSIPAPAKPSLLFPAATSTSVQVASVSTSQKGARQVSQSLGPVEPVAQSSRAPVPASLGTPSFFAATTTTTAQVASVSIPKNNSSQVSQCPNLFSAAIQSASTPALTATTPKSNMAQTEEARLFTAHIKLLDVGTSSQDQHEITGTPLFTKTVLDHSENLFSQYGFLAGMSDVLESNVAANLSFDGPNRPADPRLFFNISAPSSAFICGSQGSGKSHTLSCLLENCLMKSDVSKLDSPLAGLVFHYDSFTSDVKGTPCEAAHISSNPNVKVRVLVSPTNLETMKRTYAGLKVNVEPLQINQTDLNTKRMLELMCVNENEGRMPLYLHTITRILREMRLLQQTKNTGFNYAEFKRLVSLCDMTREQLMPLHQRLDTLESFMPHSQRSSNAQPKKGKGKDFPGSDWSVQAGTLTIVDLSCPCVTAESACSLFNMCLSLFLEQHTAVGRVIGLDEAHKYMSAGAEAGTLTNTLLSSIRLQRHLGTRVFISTQEPTISPKLLDLCSITIVHRFTSPDWLRELRSHLAALDNDEEDPGKSKIKLINILNQIVKLRTGEALLFAPSAILGVEKKQNENGFEETEMKRLGIGCLKIKIRARVTSDGGRSIFALGGSQAVHGGAGGLKPATSAFQSPLTSVAQGTSTQSATFGVTSLAKSTANLFDPKLLPAGKSLSGGPIDPFKSTERTKIIGGFTTSSPSALSIFSFSPLPAPGTRFVRFQPFIEKEPQSPTGQQNSFQNIGFQLAYQKHSQEELRLADYAVGAKYSDYKFGGFGTQ</sequence>
<dbReference type="SUPFAM" id="SSF52540">
    <property type="entry name" value="P-loop containing nucleoside triphosphate hydrolases"/>
    <property type="match status" value="1"/>
</dbReference>
<protein>
    <recommendedName>
        <fullName evidence="4">P-loop containing nucleoside triphosphate hydrolase protein</fullName>
    </recommendedName>
</protein>
<feature type="compositionally biased region" description="Basic and acidic residues" evidence="1">
    <location>
        <begin position="24"/>
        <end position="34"/>
    </location>
</feature>
<dbReference type="Gene3D" id="1.10.10.2360">
    <property type="match status" value="1"/>
</dbReference>
<dbReference type="EMBL" id="KZ613473">
    <property type="protein sequence ID" value="PMD24254.1"/>
    <property type="molecule type" value="Genomic_DNA"/>
</dbReference>
<evidence type="ECO:0000256" key="1">
    <source>
        <dbReference type="SAM" id="MobiDB-lite"/>
    </source>
</evidence>
<evidence type="ECO:0008006" key="4">
    <source>
        <dbReference type="Google" id="ProtNLM"/>
    </source>
</evidence>
<dbReference type="AlphaFoldDB" id="A0A2J6QDB3"/>
<name>A0A2J6QDB3_9HELO</name>
<evidence type="ECO:0000313" key="2">
    <source>
        <dbReference type="EMBL" id="PMD24254.1"/>
    </source>
</evidence>
<dbReference type="InterPro" id="IPR027417">
    <property type="entry name" value="P-loop_NTPase"/>
</dbReference>
<accession>A0A2J6QDB3</accession>